<feature type="transmembrane region" description="Helical" evidence="7">
    <location>
        <begin position="227"/>
        <end position="249"/>
    </location>
</feature>
<dbReference type="PANTHER" id="PTHR12191:SF17">
    <property type="entry name" value="ZINC TRANSPORTER ZIP5"/>
    <property type="match status" value="1"/>
</dbReference>
<evidence type="ECO:0000256" key="1">
    <source>
        <dbReference type="ARBA" id="ARBA00004141"/>
    </source>
</evidence>
<dbReference type="Ensembl" id="ENSPCET00000022119.1">
    <property type="protein sequence ID" value="ENSPCEP00000021384.1"/>
    <property type="gene ID" value="ENSPCEG00000016444.1"/>
</dbReference>
<evidence type="ECO:0000256" key="3">
    <source>
        <dbReference type="ARBA" id="ARBA00022692"/>
    </source>
</evidence>
<keyword evidence="5 7" id="KW-0472">Membrane</keyword>
<reference evidence="8" key="1">
    <citation type="submission" date="2025-08" db="UniProtKB">
        <authorList>
            <consortium name="Ensembl"/>
        </authorList>
    </citation>
    <scope>IDENTIFICATION</scope>
</reference>
<dbReference type="InterPro" id="IPR050799">
    <property type="entry name" value="ZIP_Transporter"/>
</dbReference>
<proteinExistence type="inferred from homology"/>
<comment type="similarity">
    <text evidence="2">Belongs to the ZIP transporter (TC 2.A.5) family.</text>
</comment>
<feature type="transmembrane region" description="Helical" evidence="7">
    <location>
        <begin position="269"/>
        <end position="289"/>
    </location>
</feature>
<keyword evidence="4 7" id="KW-1133">Transmembrane helix</keyword>
<dbReference type="GO" id="GO:0005385">
    <property type="term" value="F:zinc ion transmembrane transporter activity"/>
    <property type="evidence" value="ECO:0007669"/>
    <property type="project" value="TreeGrafter"/>
</dbReference>
<evidence type="ECO:0000256" key="4">
    <source>
        <dbReference type="ARBA" id="ARBA00022989"/>
    </source>
</evidence>
<comment type="subcellular location">
    <subcellularLocation>
        <location evidence="1">Membrane</location>
        <topology evidence="1">Multi-pass membrane protein</topology>
    </subcellularLocation>
</comment>
<dbReference type="GO" id="GO:0030003">
    <property type="term" value="P:intracellular monoatomic cation homeostasis"/>
    <property type="evidence" value="ECO:0007669"/>
    <property type="project" value="TreeGrafter"/>
</dbReference>
<dbReference type="GO" id="GO:0005886">
    <property type="term" value="C:plasma membrane"/>
    <property type="evidence" value="ECO:0007669"/>
    <property type="project" value="TreeGrafter"/>
</dbReference>
<evidence type="ECO:0000256" key="5">
    <source>
        <dbReference type="ARBA" id="ARBA00023136"/>
    </source>
</evidence>
<feature type="region of interest" description="Disordered" evidence="6">
    <location>
        <begin position="75"/>
        <end position="114"/>
    </location>
</feature>
<dbReference type="Pfam" id="PF02535">
    <property type="entry name" value="Zip"/>
    <property type="match status" value="1"/>
</dbReference>
<protein>
    <submittedName>
        <fullName evidence="8">Solute carrier family 39 member 5</fullName>
    </submittedName>
</protein>
<dbReference type="PANTHER" id="PTHR12191">
    <property type="entry name" value="SOLUTE CARRIER FAMILY 39"/>
    <property type="match status" value="1"/>
</dbReference>
<dbReference type="InterPro" id="IPR003689">
    <property type="entry name" value="ZIP"/>
</dbReference>
<evidence type="ECO:0000256" key="2">
    <source>
        <dbReference type="ARBA" id="ARBA00006939"/>
    </source>
</evidence>
<dbReference type="GO" id="GO:0140410">
    <property type="term" value="F:monoatomic cation:bicarbonate symporter activity"/>
    <property type="evidence" value="ECO:0007669"/>
    <property type="project" value="TreeGrafter"/>
</dbReference>
<dbReference type="Proteomes" id="UP000694393">
    <property type="component" value="Unplaced"/>
</dbReference>
<organism evidence="8 9">
    <name type="scientific">Pelusios castaneus</name>
    <name type="common">West African mud turtle</name>
    <dbReference type="NCBI Taxonomy" id="367368"/>
    <lineage>
        <taxon>Eukaryota</taxon>
        <taxon>Metazoa</taxon>
        <taxon>Chordata</taxon>
        <taxon>Craniata</taxon>
        <taxon>Vertebrata</taxon>
        <taxon>Euteleostomi</taxon>
        <taxon>Archelosauria</taxon>
        <taxon>Testudinata</taxon>
        <taxon>Testudines</taxon>
        <taxon>Pleurodira</taxon>
        <taxon>Pelomedusidae</taxon>
        <taxon>Pelusios</taxon>
    </lineage>
</organism>
<reference evidence="8" key="2">
    <citation type="submission" date="2025-09" db="UniProtKB">
        <authorList>
            <consortium name="Ensembl"/>
        </authorList>
    </citation>
    <scope>IDENTIFICATION</scope>
</reference>
<evidence type="ECO:0000256" key="6">
    <source>
        <dbReference type="SAM" id="MobiDB-lite"/>
    </source>
</evidence>
<dbReference type="AlphaFoldDB" id="A0A8C8SNE3"/>
<keyword evidence="3 7" id="KW-0812">Transmembrane</keyword>
<feature type="region of interest" description="Disordered" evidence="6">
    <location>
        <begin position="487"/>
        <end position="508"/>
    </location>
</feature>
<evidence type="ECO:0000256" key="7">
    <source>
        <dbReference type="SAM" id="Phobius"/>
    </source>
</evidence>
<sequence>GAQQPSHLARCVVADSAGALPEGAEQEQDYYLQQLFGLYGENGALSFEGLTRLLASLGLGKVQVVELEHEALGHAPTPRTASRDAFLPVATDGPSASGGPGHHGSRMDPLQHPPAQPGLTLLERVLALDHSVSDHLHEDCLNVTQLLVNFGLDSVSKITPEQFTLLCPALLYQIDSRVCIQHHDPGMPEPLVGALWPGNTLLHPSIGLPSALAILLLPFLGHDLGRLLLAFLVALAVGTLCGDALLHLWPHAQEKHQEPEQQQDSVLKGLMGLVGIYLLFLMESLLRMLKQRRTAESQRLTAPERTDGWGEQVARVDSQAEQLGHHGHSHSLAAGPGASISDLAWMVILGDGIHNLTDGLAIGAAFSDGLSSGLSTTVAVFCHELPHELGDFAVLLQAGVPIRRVLLANVMSAFLAYLGMAVGMVLSQHASPIAPWIFASTAGIFLYVALVDMVRGGPATYLEPLLQAGGLSSTEVTGGSGCGAAPPPNCHPFAPQPPGARTGPGTLG</sequence>
<dbReference type="GO" id="GO:0071578">
    <property type="term" value="P:zinc ion import across plasma membrane"/>
    <property type="evidence" value="ECO:0007669"/>
    <property type="project" value="TreeGrafter"/>
</dbReference>
<feature type="compositionally biased region" description="Pro residues" evidence="6">
    <location>
        <begin position="487"/>
        <end position="498"/>
    </location>
</feature>
<keyword evidence="9" id="KW-1185">Reference proteome</keyword>
<feature type="transmembrane region" description="Helical" evidence="7">
    <location>
        <begin position="405"/>
        <end position="427"/>
    </location>
</feature>
<evidence type="ECO:0000313" key="9">
    <source>
        <dbReference type="Proteomes" id="UP000694393"/>
    </source>
</evidence>
<accession>A0A8C8SNE3</accession>
<name>A0A8C8SNE3_9SAUR</name>
<feature type="transmembrane region" description="Helical" evidence="7">
    <location>
        <begin position="201"/>
        <end position="220"/>
    </location>
</feature>
<evidence type="ECO:0000313" key="8">
    <source>
        <dbReference type="Ensembl" id="ENSPCEP00000021384.1"/>
    </source>
</evidence>
<feature type="transmembrane region" description="Helical" evidence="7">
    <location>
        <begin position="433"/>
        <end position="451"/>
    </location>
</feature>